<dbReference type="Pfam" id="PF00089">
    <property type="entry name" value="Trypsin"/>
    <property type="match status" value="1"/>
</dbReference>
<dbReference type="PANTHER" id="PTHR15462:SF8">
    <property type="entry name" value="SERINE PROTEASE"/>
    <property type="match status" value="1"/>
</dbReference>
<dbReference type="RefSeq" id="WP_282763730.1">
    <property type="nucleotide sequence ID" value="NZ_JASCTH010000021.1"/>
</dbReference>
<keyword evidence="4 6" id="KW-0378">Hydrolase</keyword>
<evidence type="ECO:0000256" key="7">
    <source>
        <dbReference type="SAM" id="MobiDB-lite"/>
    </source>
</evidence>
<evidence type="ECO:0000256" key="4">
    <source>
        <dbReference type="ARBA" id="ARBA00022801"/>
    </source>
</evidence>
<comment type="similarity">
    <text evidence="1 6">Belongs to the peptidase S1B family.</text>
</comment>
<protein>
    <recommendedName>
        <fullName evidence="6">Serine protease</fullName>
        <ecNumber evidence="6">3.4.21.-</ecNumber>
    </recommendedName>
</protein>
<dbReference type="InterPro" id="IPR009003">
    <property type="entry name" value="Peptidase_S1_PA"/>
</dbReference>
<evidence type="ECO:0000313" key="9">
    <source>
        <dbReference type="EMBL" id="MDI6102662.1"/>
    </source>
</evidence>
<keyword evidence="5 6" id="KW-0720">Serine protease</keyword>
<dbReference type="InterPro" id="IPR001254">
    <property type="entry name" value="Trypsin_dom"/>
</dbReference>
<feature type="region of interest" description="Disordered" evidence="7">
    <location>
        <begin position="1"/>
        <end position="35"/>
    </location>
</feature>
<evidence type="ECO:0000256" key="5">
    <source>
        <dbReference type="ARBA" id="ARBA00022825"/>
    </source>
</evidence>
<name>A0ABT6WSF1_9ACTN</name>
<dbReference type="PRINTS" id="PR00839">
    <property type="entry name" value="V8PROTEASE"/>
</dbReference>
<comment type="caution">
    <text evidence="9">The sequence shown here is derived from an EMBL/GenBank/DDBJ whole genome shotgun (WGS) entry which is preliminary data.</text>
</comment>
<dbReference type="SUPFAM" id="SSF50494">
    <property type="entry name" value="Trypsin-like serine proteases"/>
    <property type="match status" value="1"/>
</dbReference>
<dbReference type="Proteomes" id="UP001241758">
    <property type="component" value="Unassembled WGS sequence"/>
</dbReference>
<dbReference type="EC" id="3.4.21.-" evidence="6"/>
<evidence type="ECO:0000256" key="6">
    <source>
        <dbReference type="RuleBase" id="RU004296"/>
    </source>
</evidence>
<reference evidence="9 10" key="1">
    <citation type="submission" date="2023-05" db="EMBL/GenBank/DDBJ databases">
        <title>Actinoplanes sp. NEAU-A12 genome sequencing.</title>
        <authorList>
            <person name="Wang Z.-S."/>
        </authorList>
    </citation>
    <scope>NUCLEOTIDE SEQUENCE [LARGE SCALE GENOMIC DNA]</scope>
    <source>
        <strain evidence="9 10">NEAU-A12</strain>
    </source>
</reference>
<evidence type="ECO:0000256" key="1">
    <source>
        <dbReference type="ARBA" id="ARBA00008764"/>
    </source>
</evidence>
<organism evidence="9 10">
    <name type="scientific">Actinoplanes sandaracinus</name>
    <dbReference type="NCBI Taxonomy" id="3045177"/>
    <lineage>
        <taxon>Bacteria</taxon>
        <taxon>Bacillati</taxon>
        <taxon>Actinomycetota</taxon>
        <taxon>Actinomycetes</taxon>
        <taxon>Micromonosporales</taxon>
        <taxon>Micromonosporaceae</taxon>
        <taxon>Actinoplanes</taxon>
    </lineage>
</organism>
<dbReference type="EMBL" id="JASCTH010000021">
    <property type="protein sequence ID" value="MDI6102662.1"/>
    <property type="molecule type" value="Genomic_DNA"/>
</dbReference>
<sequence>MELKSVTRPKSPFEGLESAPVRPASTPGFAGSAPDEASRSVRFLAVKGRSGPIHPPFESVIGRDERVRIVDTELSPWRMICSLEMRGPTGASAIGTGWLVGPRTVLTAGHCVFSNFFFGGWAASIDVIPGRNGFGPPAESEPFGRVTSTNFSSVDRWQSDEDPDFDIGCIHLEEPLGETVGWFPVGVRTAGQFDGLLVNVSGYPSDRGDGTAQYHGHNRVLRVSDRRLFYEVDTFGGQSGGPVWIYEDGDTTRPVAVGVHAYGTGGTPADLRITANSAPRFTPEVLALVTDWVGEDGGWPSP</sequence>
<dbReference type="PROSITE" id="PS00134">
    <property type="entry name" value="TRYPSIN_HIS"/>
    <property type="match status" value="1"/>
</dbReference>
<keyword evidence="10" id="KW-1185">Reference proteome</keyword>
<evidence type="ECO:0000313" key="10">
    <source>
        <dbReference type="Proteomes" id="UP001241758"/>
    </source>
</evidence>
<dbReference type="Gene3D" id="2.40.10.10">
    <property type="entry name" value="Trypsin-like serine proteases"/>
    <property type="match status" value="2"/>
</dbReference>
<proteinExistence type="inferred from homology"/>
<gene>
    <name evidence="9" type="ORF">QLQ12_28990</name>
</gene>
<evidence type="ECO:0000256" key="2">
    <source>
        <dbReference type="ARBA" id="ARBA00022670"/>
    </source>
</evidence>
<evidence type="ECO:0000259" key="8">
    <source>
        <dbReference type="SMART" id="SM00020"/>
    </source>
</evidence>
<dbReference type="InterPro" id="IPR050966">
    <property type="entry name" value="Glutamyl_endopeptidase"/>
</dbReference>
<dbReference type="InterPro" id="IPR018114">
    <property type="entry name" value="TRYPSIN_HIS"/>
</dbReference>
<dbReference type="InterPro" id="IPR028301">
    <property type="entry name" value="V8_his_AS"/>
</dbReference>
<dbReference type="PANTHER" id="PTHR15462">
    <property type="entry name" value="SERINE PROTEASE"/>
    <property type="match status" value="1"/>
</dbReference>
<dbReference type="PROSITE" id="PS00672">
    <property type="entry name" value="V8_HIS"/>
    <property type="match status" value="1"/>
</dbReference>
<keyword evidence="2 6" id="KW-0645">Protease</keyword>
<dbReference type="SMART" id="SM00020">
    <property type="entry name" value="Tryp_SPc"/>
    <property type="match status" value="1"/>
</dbReference>
<keyword evidence="3" id="KW-0732">Signal</keyword>
<accession>A0ABT6WSF1</accession>
<dbReference type="GO" id="GO:0016787">
    <property type="term" value="F:hydrolase activity"/>
    <property type="evidence" value="ECO:0007669"/>
    <property type="project" value="UniProtKB-KW"/>
</dbReference>
<dbReference type="InterPro" id="IPR008256">
    <property type="entry name" value="Peptidase_S1B"/>
</dbReference>
<feature type="domain" description="Peptidase S1" evidence="8">
    <location>
        <begin position="68"/>
        <end position="293"/>
    </location>
</feature>
<evidence type="ECO:0000256" key="3">
    <source>
        <dbReference type="ARBA" id="ARBA00022729"/>
    </source>
</evidence>
<dbReference type="InterPro" id="IPR043504">
    <property type="entry name" value="Peptidase_S1_PA_chymotrypsin"/>
</dbReference>